<name>A0A0H2R5E6_9AGAM</name>
<dbReference type="STRING" id="27342.A0A0H2R5E6"/>
<organism evidence="3 4">
    <name type="scientific">Schizopora paradoxa</name>
    <dbReference type="NCBI Taxonomy" id="27342"/>
    <lineage>
        <taxon>Eukaryota</taxon>
        <taxon>Fungi</taxon>
        <taxon>Dikarya</taxon>
        <taxon>Basidiomycota</taxon>
        <taxon>Agaricomycotina</taxon>
        <taxon>Agaricomycetes</taxon>
        <taxon>Hymenochaetales</taxon>
        <taxon>Schizoporaceae</taxon>
        <taxon>Schizopora</taxon>
    </lineage>
</organism>
<feature type="domain" description="NADP-dependent oxidoreductase" evidence="2">
    <location>
        <begin position="16"/>
        <end position="87"/>
    </location>
</feature>
<dbReference type="AlphaFoldDB" id="A0A0H2R5E6"/>
<dbReference type="GO" id="GO:0005737">
    <property type="term" value="C:cytoplasm"/>
    <property type="evidence" value="ECO:0007669"/>
    <property type="project" value="TreeGrafter"/>
</dbReference>
<keyword evidence="4" id="KW-1185">Reference proteome</keyword>
<dbReference type="Proteomes" id="UP000053477">
    <property type="component" value="Unassembled WGS sequence"/>
</dbReference>
<proteinExistence type="predicted"/>
<evidence type="ECO:0000313" key="4">
    <source>
        <dbReference type="Proteomes" id="UP000053477"/>
    </source>
</evidence>
<dbReference type="InParanoid" id="A0A0H2R5E6"/>
<dbReference type="Gene3D" id="3.20.20.100">
    <property type="entry name" value="NADP-dependent oxidoreductase domain"/>
    <property type="match status" value="1"/>
</dbReference>
<reference evidence="3 4" key="1">
    <citation type="submission" date="2015-04" db="EMBL/GenBank/DDBJ databases">
        <title>Complete genome sequence of Schizopora paradoxa KUC8140, a cosmopolitan wood degrader in East Asia.</title>
        <authorList>
            <consortium name="DOE Joint Genome Institute"/>
            <person name="Min B."/>
            <person name="Park H."/>
            <person name="Jang Y."/>
            <person name="Kim J.-J."/>
            <person name="Kim K.H."/>
            <person name="Pangilinan J."/>
            <person name="Lipzen A."/>
            <person name="Riley R."/>
            <person name="Grigoriev I.V."/>
            <person name="Spatafora J.W."/>
            <person name="Choi I.-G."/>
        </authorList>
    </citation>
    <scope>NUCLEOTIDE SEQUENCE [LARGE SCALE GENOMIC DNA]</scope>
    <source>
        <strain evidence="3 4">KUC8140</strain>
    </source>
</reference>
<dbReference type="Pfam" id="PF00248">
    <property type="entry name" value="Aldo_ket_red"/>
    <property type="match status" value="1"/>
</dbReference>
<dbReference type="OrthoDB" id="48988at2759"/>
<dbReference type="InterPro" id="IPR050791">
    <property type="entry name" value="Aldo-Keto_reductase"/>
</dbReference>
<dbReference type="InterPro" id="IPR023210">
    <property type="entry name" value="NADP_OxRdtase_dom"/>
</dbReference>
<dbReference type="GO" id="GO:0016491">
    <property type="term" value="F:oxidoreductase activity"/>
    <property type="evidence" value="ECO:0007669"/>
    <property type="project" value="UniProtKB-KW"/>
</dbReference>
<accession>A0A0H2R5E6</accession>
<evidence type="ECO:0000313" key="3">
    <source>
        <dbReference type="EMBL" id="KLO07005.1"/>
    </source>
</evidence>
<dbReference type="PANTHER" id="PTHR43625:SF40">
    <property type="entry name" value="ALDO-KETO REDUCTASE YAKC [NADP(+)]"/>
    <property type="match status" value="1"/>
</dbReference>
<evidence type="ECO:0000256" key="1">
    <source>
        <dbReference type="ARBA" id="ARBA00023002"/>
    </source>
</evidence>
<dbReference type="EMBL" id="KQ086167">
    <property type="protein sequence ID" value="KLO07005.1"/>
    <property type="molecule type" value="Genomic_DNA"/>
</dbReference>
<gene>
    <name evidence="3" type="ORF">SCHPADRAFT_837259</name>
</gene>
<dbReference type="PANTHER" id="PTHR43625">
    <property type="entry name" value="AFLATOXIN B1 ALDEHYDE REDUCTASE"/>
    <property type="match status" value="1"/>
</dbReference>
<dbReference type="InterPro" id="IPR036812">
    <property type="entry name" value="NAD(P)_OxRdtase_dom_sf"/>
</dbReference>
<dbReference type="SUPFAM" id="SSF51430">
    <property type="entry name" value="NAD(P)-linked oxidoreductase"/>
    <property type="match status" value="1"/>
</dbReference>
<evidence type="ECO:0000259" key="2">
    <source>
        <dbReference type="Pfam" id="PF00248"/>
    </source>
</evidence>
<keyword evidence="1" id="KW-0560">Oxidoreductase</keyword>
<protein>
    <submittedName>
        <fullName evidence="3">Aldo/keto reductase</fullName>
    </submittedName>
</protein>
<sequence>MDLNSLIRRLLNWYSTDANKVTVKRVEELVQKKNASMAQISLAWVMHRDGVTAPIIGTTSLKNLEDLIGAVHIKLSDEEMKYLEESYIPMAVIGHQ</sequence>